<dbReference type="InterPro" id="IPR008916">
    <property type="entry name" value="Retrov_capsid_C"/>
</dbReference>
<sequence>MDQVIKVLVQFCKDYCGKSAPSRKEIAAVLSLLSQPAMASQKATELKTWGLILGALKAARVEPQGQLARLRPGELIAATEPPTPCTDITQGPNESFQSFTDRLLAAAEGLPRAGRSTLNSSGEVIQYVLDKLKVAGYAAVKYHESGKFLWVPSRKVIPDISDPFGSWLDGLFG</sequence>
<evidence type="ECO:0000313" key="3">
    <source>
        <dbReference type="PIR" id="A49624"/>
    </source>
</evidence>
<dbReference type="Gene3D" id="1.10.1200.30">
    <property type="match status" value="1"/>
</dbReference>
<feature type="domain" description="Retroviral Gag polyprotein M" evidence="2">
    <location>
        <begin position="3"/>
        <end position="34"/>
    </location>
</feature>
<reference evidence="3" key="1">
    <citation type="journal article" date="1994" name="J. Virol.">
        <title>ART-CH: a VL30 in chickens?</title>
        <authorList>
            <person name="Nikiforov M.A."/>
            <person name="Gudkov A.V."/>
        </authorList>
    </citation>
    <scope>NUCLEOTIDE SEQUENCE</scope>
</reference>
<dbReference type="Pfam" id="PF02813">
    <property type="entry name" value="Retro_M"/>
    <property type="match status" value="1"/>
</dbReference>
<dbReference type="AlphaFoldDB" id="Q7LZ15"/>
<dbReference type="PANTHER" id="PTHR40389">
    <property type="entry name" value="ENDOGENOUS RETROVIRUS GROUP K MEMBER 24 GAG POLYPROTEIN-RELATED"/>
    <property type="match status" value="1"/>
</dbReference>
<dbReference type="PANTHER" id="PTHR40389:SF3">
    <property type="entry name" value="IGE-BINDING PROTEIN"/>
    <property type="match status" value="1"/>
</dbReference>
<organism evidence="3">
    <name type="scientific">Gallus gallus</name>
    <name type="common">Chicken</name>
    <dbReference type="NCBI Taxonomy" id="9031"/>
    <lineage>
        <taxon>Eukaryota</taxon>
        <taxon>Metazoa</taxon>
        <taxon>Chordata</taxon>
        <taxon>Craniata</taxon>
        <taxon>Vertebrata</taxon>
        <taxon>Euteleostomi</taxon>
        <taxon>Archelosauria</taxon>
        <taxon>Archosauria</taxon>
        <taxon>Dinosauria</taxon>
        <taxon>Saurischia</taxon>
        <taxon>Theropoda</taxon>
        <taxon>Coelurosauria</taxon>
        <taxon>Aves</taxon>
        <taxon>Neognathae</taxon>
        <taxon>Galloanserae</taxon>
        <taxon>Galliformes</taxon>
        <taxon>Phasianidae</taxon>
        <taxon>Phasianinae</taxon>
        <taxon>Gallus</taxon>
    </lineage>
</organism>
<dbReference type="Gene3D" id="1.10.150.90">
    <property type="entry name" value="Immunodeficiency lentiviruses, gag gene matrix protein p17"/>
    <property type="match status" value="2"/>
</dbReference>
<proteinExistence type="predicted"/>
<dbReference type="InterPro" id="IPR050195">
    <property type="entry name" value="Primate_lentivir_Gag_pol-like"/>
</dbReference>
<protein>
    <recommendedName>
        <fullName evidence="1">Gag polyprotein</fullName>
    </recommendedName>
</protein>
<dbReference type="SUPFAM" id="SSF47353">
    <property type="entry name" value="Retrovirus capsid dimerization domain-like"/>
    <property type="match status" value="1"/>
</dbReference>
<name>Q7LZ15_CHICK</name>
<dbReference type="SUPFAM" id="SSF47836">
    <property type="entry name" value="Retroviral matrix proteins"/>
    <property type="match status" value="1"/>
</dbReference>
<dbReference type="InterPro" id="IPR004028">
    <property type="entry name" value="Gag_M"/>
</dbReference>
<feature type="non-terminal residue" evidence="3">
    <location>
        <position position="173"/>
    </location>
</feature>
<dbReference type="InterPro" id="IPR012344">
    <property type="entry name" value="Matrix_HIV/RSV_N"/>
</dbReference>
<dbReference type="PIR" id="A49624">
    <property type="entry name" value="A49624"/>
</dbReference>
<accession>Q7LZ15</accession>
<dbReference type="InterPro" id="IPR010999">
    <property type="entry name" value="Retrovr_matrix"/>
</dbReference>
<evidence type="ECO:0000256" key="1">
    <source>
        <dbReference type="ARBA" id="ARBA00019628"/>
    </source>
</evidence>
<evidence type="ECO:0000259" key="2">
    <source>
        <dbReference type="Pfam" id="PF02813"/>
    </source>
</evidence>